<reference evidence="4" key="1">
    <citation type="submission" date="2023-03" db="EMBL/GenBank/DDBJ databases">
        <title>Massive genome expansion in bonnet fungi (Mycena s.s.) driven by repeated elements and novel gene families across ecological guilds.</title>
        <authorList>
            <consortium name="Lawrence Berkeley National Laboratory"/>
            <person name="Harder C.B."/>
            <person name="Miyauchi S."/>
            <person name="Viragh M."/>
            <person name="Kuo A."/>
            <person name="Thoen E."/>
            <person name="Andreopoulos B."/>
            <person name="Lu D."/>
            <person name="Skrede I."/>
            <person name="Drula E."/>
            <person name="Henrissat B."/>
            <person name="Morin E."/>
            <person name="Kohler A."/>
            <person name="Barry K."/>
            <person name="LaButti K."/>
            <person name="Morin E."/>
            <person name="Salamov A."/>
            <person name="Lipzen A."/>
            <person name="Mereny Z."/>
            <person name="Hegedus B."/>
            <person name="Baldrian P."/>
            <person name="Stursova M."/>
            <person name="Weitz H."/>
            <person name="Taylor A."/>
            <person name="Grigoriev I.V."/>
            <person name="Nagy L.G."/>
            <person name="Martin F."/>
            <person name="Kauserud H."/>
        </authorList>
    </citation>
    <scope>NUCLEOTIDE SEQUENCE</scope>
    <source>
        <strain evidence="4">9284</strain>
    </source>
</reference>
<feature type="region of interest" description="Disordered" evidence="1">
    <location>
        <begin position="263"/>
        <end position="282"/>
    </location>
</feature>
<dbReference type="AlphaFoldDB" id="A0AAD7C0Z4"/>
<proteinExistence type="predicted"/>
<dbReference type="Proteomes" id="UP001221142">
    <property type="component" value="Unassembled WGS sequence"/>
</dbReference>
<sequence length="282" mass="30862">MSSIDYATLFGYHSVAAAAVFAVVYCVMGAWYVRQSLKNTTRVYIVLTLFCAIRITAFIIRAIESNSVTEGSNLNLFIGDQVLFGVGFFALLFSAFTLVLDRNILAGGPGADGTTLNLLRNSRVFRLLLLLGVILSIVGTTDITSSNPNTVSTGESLHKASTAIFLVLTLVQLAQTIYFFQDTPINASNEGNRWGSRHANVLLLGISLMMLLREGFLTATINDSTRQNNEHLWYPLVAVPEFLAVVCYSVSGLVPTRRAIKEMESQKPGRGQEQYGMMGSRV</sequence>
<organism evidence="4 5">
    <name type="scientific">Roridomyces roridus</name>
    <dbReference type="NCBI Taxonomy" id="1738132"/>
    <lineage>
        <taxon>Eukaryota</taxon>
        <taxon>Fungi</taxon>
        <taxon>Dikarya</taxon>
        <taxon>Basidiomycota</taxon>
        <taxon>Agaricomycotina</taxon>
        <taxon>Agaricomycetes</taxon>
        <taxon>Agaricomycetidae</taxon>
        <taxon>Agaricales</taxon>
        <taxon>Marasmiineae</taxon>
        <taxon>Mycenaceae</taxon>
        <taxon>Roridomyces</taxon>
    </lineage>
</organism>
<feature type="transmembrane region" description="Helical" evidence="2">
    <location>
        <begin position="12"/>
        <end position="32"/>
    </location>
</feature>
<dbReference type="PANTHER" id="PTHR42109:SF2">
    <property type="entry name" value="INTEGRAL MEMBRANE PROTEIN"/>
    <property type="match status" value="1"/>
</dbReference>
<evidence type="ECO:0000256" key="1">
    <source>
        <dbReference type="SAM" id="MobiDB-lite"/>
    </source>
</evidence>
<dbReference type="Pfam" id="PF24800">
    <property type="entry name" value="DUF7702"/>
    <property type="match status" value="1"/>
</dbReference>
<feature type="domain" description="DUF7702" evidence="3">
    <location>
        <begin position="14"/>
        <end position="184"/>
    </location>
</feature>
<evidence type="ECO:0000256" key="2">
    <source>
        <dbReference type="SAM" id="Phobius"/>
    </source>
</evidence>
<accession>A0AAD7C0Z4</accession>
<dbReference type="PANTHER" id="PTHR42109">
    <property type="entry name" value="UNPLACED GENOMIC SCAFFOLD UM_SCAF_CONTIG_1.265, WHOLE GENOME SHOTGUN SEQUENCE"/>
    <property type="match status" value="1"/>
</dbReference>
<feature type="transmembrane region" description="Helical" evidence="2">
    <location>
        <begin position="83"/>
        <end position="100"/>
    </location>
</feature>
<name>A0AAD7C0Z4_9AGAR</name>
<feature type="transmembrane region" description="Helical" evidence="2">
    <location>
        <begin position="44"/>
        <end position="63"/>
    </location>
</feature>
<dbReference type="EMBL" id="JARKIF010000006">
    <property type="protein sequence ID" value="KAJ7636323.1"/>
    <property type="molecule type" value="Genomic_DNA"/>
</dbReference>
<feature type="transmembrane region" description="Helical" evidence="2">
    <location>
        <begin position="124"/>
        <end position="143"/>
    </location>
</feature>
<feature type="transmembrane region" description="Helical" evidence="2">
    <location>
        <begin position="163"/>
        <end position="180"/>
    </location>
</feature>
<keyword evidence="2" id="KW-0472">Membrane</keyword>
<keyword evidence="2" id="KW-1133">Transmembrane helix</keyword>
<dbReference type="InterPro" id="IPR056119">
    <property type="entry name" value="DUF7702"/>
</dbReference>
<feature type="transmembrane region" description="Helical" evidence="2">
    <location>
        <begin position="201"/>
        <end position="221"/>
    </location>
</feature>
<feature type="transmembrane region" description="Helical" evidence="2">
    <location>
        <begin position="233"/>
        <end position="254"/>
    </location>
</feature>
<gene>
    <name evidence="4" type="ORF">FB45DRAFT_906385</name>
</gene>
<comment type="caution">
    <text evidence="4">The sequence shown here is derived from an EMBL/GenBank/DDBJ whole genome shotgun (WGS) entry which is preliminary data.</text>
</comment>
<evidence type="ECO:0000313" key="5">
    <source>
        <dbReference type="Proteomes" id="UP001221142"/>
    </source>
</evidence>
<protein>
    <recommendedName>
        <fullName evidence="3">DUF7702 domain-containing protein</fullName>
    </recommendedName>
</protein>
<evidence type="ECO:0000259" key="3">
    <source>
        <dbReference type="Pfam" id="PF24800"/>
    </source>
</evidence>
<keyword evidence="5" id="KW-1185">Reference proteome</keyword>
<evidence type="ECO:0000313" key="4">
    <source>
        <dbReference type="EMBL" id="KAJ7636323.1"/>
    </source>
</evidence>
<keyword evidence="2" id="KW-0812">Transmembrane</keyword>